<evidence type="ECO:0000313" key="2">
    <source>
        <dbReference type="EMBL" id="CAE8608067.1"/>
    </source>
</evidence>
<accession>A0A813FCH5</accession>
<feature type="compositionally biased region" description="Low complexity" evidence="1">
    <location>
        <begin position="56"/>
        <end position="71"/>
    </location>
</feature>
<sequence>MAQEPKELAAKLQRTLERYRGEKVRGAELARRLEDSLKEASRGRGLERSLEELQQGAPGAEPGAAATAGRGQVARNDLLCLPSQRSTKEVGNIPPDHKDTGEGHHQA</sequence>
<name>A0A813FCH5_POLGL</name>
<dbReference type="Proteomes" id="UP000654075">
    <property type="component" value="Unassembled WGS sequence"/>
</dbReference>
<evidence type="ECO:0000256" key="1">
    <source>
        <dbReference type="SAM" id="MobiDB-lite"/>
    </source>
</evidence>
<keyword evidence="3" id="KW-1185">Reference proteome</keyword>
<organism evidence="2 3">
    <name type="scientific">Polarella glacialis</name>
    <name type="common">Dinoflagellate</name>
    <dbReference type="NCBI Taxonomy" id="89957"/>
    <lineage>
        <taxon>Eukaryota</taxon>
        <taxon>Sar</taxon>
        <taxon>Alveolata</taxon>
        <taxon>Dinophyceae</taxon>
        <taxon>Suessiales</taxon>
        <taxon>Suessiaceae</taxon>
        <taxon>Polarella</taxon>
    </lineage>
</organism>
<evidence type="ECO:0000313" key="3">
    <source>
        <dbReference type="Proteomes" id="UP000654075"/>
    </source>
</evidence>
<dbReference type="AlphaFoldDB" id="A0A813FCH5"/>
<feature type="compositionally biased region" description="Basic and acidic residues" evidence="1">
    <location>
        <begin position="35"/>
        <end position="51"/>
    </location>
</feature>
<protein>
    <submittedName>
        <fullName evidence="2">Uncharacterized protein</fullName>
    </submittedName>
</protein>
<comment type="caution">
    <text evidence="2">The sequence shown here is derived from an EMBL/GenBank/DDBJ whole genome shotgun (WGS) entry which is preliminary data.</text>
</comment>
<feature type="region of interest" description="Disordered" evidence="1">
    <location>
        <begin position="35"/>
        <end position="107"/>
    </location>
</feature>
<dbReference type="OrthoDB" id="552574at2759"/>
<feature type="compositionally biased region" description="Basic and acidic residues" evidence="1">
    <location>
        <begin position="95"/>
        <end position="107"/>
    </location>
</feature>
<proteinExistence type="predicted"/>
<gene>
    <name evidence="2" type="ORF">PGLA1383_LOCUS25965</name>
</gene>
<reference evidence="2" key="1">
    <citation type="submission" date="2021-02" db="EMBL/GenBank/DDBJ databases">
        <authorList>
            <person name="Dougan E. K."/>
            <person name="Rhodes N."/>
            <person name="Thang M."/>
            <person name="Chan C."/>
        </authorList>
    </citation>
    <scope>NUCLEOTIDE SEQUENCE</scope>
</reference>
<dbReference type="EMBL" id="CAJNNV010022385">
    <property type="protein sequence ID" value="CAE8608067.1"/>
    <property type="molecule type" value="Genomic_DNA"/>
</dbReference>